<name>A0A0V0HV81_SOLCH</name>
<proteinExistence type="predicted"/>
<dbReference type="EMBL" id="GEDG01014604">
    <property type="protein sequence ID" value="JAP24237.1"/>
    <property type="molecule type" value="Transcribed_RNA"/>
</dbReference>
<feature type="non-terminal residue" evidence="1">
    <location>
        <position position="1"/>
    </location>
</feature>
<sequence length="76" mass="9239">RLYERKEQSLCSQLLDVCRSKTMDFSPQQPVRFVKKLTRSEMDERLLKGLNFNYELFTQGYQCKKLFWIDSIHDEE</sequence>
<evidence type="ECO:0000313" key="1">
    <source>
        <dbReference type="EMBL" id="JAP24237.1"/>
    </source>
</evidence>
<dbReference type="AlphaFoldDB" id="A0A0V0HV81"/>
<accession>A0A0V0HV81</accession>
<protein>
    <submittedName>
        <fullName evidence="1">Putative ovule protein</fullName>
    </submittedName>
</protein>
<organism evidence="1">
    <name type="scientific">Solanum chacoense</name>
    <name type="common">Chaco potato</name>
    <dbReference type="NCBI Taxonomy" id="4108"/>
    <lineage>
        <taxon>Eukaryota</taxon>
        <taxon>Viridiplantae</taxon>
        <taxon>Streptophyta</taxon>
        <taxon>Embryophyta</taxon>
        <taxon>Tracheophyta</taxon>
        <taxon>Spermatophyta</taxon>
        <taxon>Magnoliopsida</taxon>
        <taxon>eudicotyledons</taxon>
        <taxon>Gunneridae</taxon>
        <taxon>Pentapetalae</taxon>
        <taxon>asterids</taxon>
        <taxon>lamiids</taxon>
        <taxon>Solanales</taxon>
        <taxon>Solanaceae</taxon>
        <taxon>Solanoideae</taxon>
        <taxon>Solaneae</taxon>
        <taxon>Solanum</taxon>
    </lineage>
</organism>
<reference evidence="1" key="1">
    <citation type="submission" date="2015-12" db="EMBL/GenBank/DDBJ databases">
        <title>Gene expression during late stages of embryo sac development: a critical building block for successful pollen-pistil interactions.</title>
        <authorList>
            <person name="Liu Y."/>
            <person name="Joly V."/>
            <person name="Sabar M."/>
            <person name="Matton D.P."/>
        </authorList>
    </citation>
    <scope>NUCLEOTIDE SEQUENCE</scope>
</reference>